<proteinExistence type="inferred from homology"/>
<dbReference type="InterPro" id="IPR059010">
    <property type="entry name" value="TMEM179-179B"/>
</dbReference>
<comment type="subcellular location">
    <subcellularLocation>
        <location evidence="1">Membrane</location>
        <topology evidence="1">Multi-pass membrane protein</topology>
    </subcellularLocation>
</comment>
<name>A0AAN9BKZ5_9CAEN</name>
<reference evidence="8 9" key="1">
    <citation type="submission" date="2024-02" db="EMBL/GenBank/DDBJ databases">
        <title>Chromosome-scale genome assembly of the rough periwinkle Littorina saxatilis.</title>
        <authorList>
            <person name="De Jode A."/>
            <person name="Faria R."/>
            <person name="Formenti G."/>
            <person name="Sims Y."/>
            <person name="Smith T.P."/>
            <person name="Tracey A."/>
            <person name="Wood J.M.D."/>
            <person name="Zagrodzka Z.B."/>
            <person name="Johannesson K."/>
            <person name="Butlin R.K."/>
            <person name="Leder E.H."/>
        </authorList>
    </citation>
    <scope>NUCLEOTIDE SEQUENCE [LARGE SCALE GENOMIC DNA]</scope>
    <source>
        <strain evidence="8">Snail1</strain>
        <tissue evidence="8">Muscle</tissue>
    </source>
</reference>
<dbReference type="Proteomes" id="UP001374579">
    <property type="component" value="Unassembled WGS sequence"/>
</dbReference>
<dbReference type="Pfam" id="PF26158">
    <property type="entry name" value="Claudin_TMEM179-179B"/>
    <property type="match status" value="1"/>
</dbReference>
<organism evidence="8 9">
    <name type="scientific">Littorina saxatilis</name>
    <dbReference type="NCBI Taxonomy" id="31220"/>
    <lineage>
        <taxon>Eukaryota</taxon>
        <taxon>Metazoa</taxon>
        <taxon>Spiralia</taxon>
        <taxon>Lophotrochozoa</taxon>
        <taxon>Mollusca</taxon>
        <taxon>Gastropoda</taxon>
        <taxon>Caenogastropoda</taxon>
        <taxon>Littorinimorpha</taxon>
        <taxon>Littorinoidea</taxon>
        <taxon>Littorinidae</taxon>
        <taxon>Littorina</taxon>
    </lineage>
</organism>
<feature type="transmembrane region" description="Helical" evidence="7">
    <location>
        <begin position="180"/>
        <end position="198"/>
    </location>
</feature>
<comment type="caution">
    <text evidence="8">The sequence shown here is derived from an EMBL/GenBank/DDBJ whole genome shotgun (WGS) entry which is preliminary data.</text>
</comment>
<evidence type="ECO:0000256" key="5">
    <source>
        <dbReference type="ARBA" id="ARBA00093776"/>
    </source>
</evidence>
<feature type="transmembrane region" description="Helical" evidence="7">
    <location>
        <begin position="113"/>
        <end position="136"/>
    </location>
</feature>
<keyword evidence="4 7" id="KW-0472">Membrane</keyword>
<feature type="transmembrane region" description="Helical" evidence="7">
    <location>
        <begin position="28"/>
        <end position="49"/>
    </location>
</feature>
<evidence type="ECO:0000256" key="4">
    <source>
        <dbReference type="ARBA" id="ARBA00023136"/>
    </source>
</evidence>
<dbReference type="EMBL" id="JBAMIC010000004">
    <property type="protein sequence ID" value="KAK7107099.1"/>
    <property type="molecule type" value="Genomic_DNA"/>
</dbReference>
<evidence type="ECO:0000256" key="3">
    <source>
        <dbReference type="ARBA" id="ARBA00022989"/>
    </source>
</evidence>
<protein>
    <submittedName>
        <fullName evidence="8">Uncharacterized protein</fullName>
    </submittedName>
</protein>
<comment type="similarity">
    <text evidence="5">Belongs to the TMEM179 family.</text>
</comment>
<keyword evidence="3 7" id="KW-1133">Transmembrane helix</keyword>
<accession>A0AAN9BKZ5</accession>
<keyword evidence="9" id="KW-1185">Reference proteome</keyword>
<feature type="region of interest" description="Disordered" evidence="6">
    <location>
        <begin position="230"/>
        <end position="263"/>
    </location>
</feature>
<evidence type="ECO:0000313" key="8">
    <source>
        <dbReference type="EMBL" id="KAK7107099.1"/>
    </source>
</evidence>
<feature type="compositionally biased region" description="Polar residues" evidence="6">
    <location>
        <begin position="233"/>
        <end position="242"/>
    </location>
</feature>
<gene>
    <name evidence="8" type="ORF">V1264_015076</name>
</gene>
<evidence type="ECO:0000256" key="1">
    <source>
        <dbReference type="ARBA" id="ARBA00004141"/>
    </source>
</evidence>
<sequence length="263" mass="28589">MVASKKGADWFLGDECVRMPGGWVQRCLLISLHVCGGVAASGALATALLQSHLDCLPPVTDVFGDPLSASDSLARACEVLTYSSGMICGLNLLMAVTLNCCWGSRFCSFMHQVMTLLMCLVSTGNGTALTVDFILWCDSLQNHVSDHSGCKSAAKTYDNTHDSSNMTDYFNKMEMQQACQWAVVPFTLCAVIVYSVVMNTQTQSQNGRPHAQRGRYYLFREDESAPLVRETQMGGSHHQNGGCSDVAPRREATPSNLVPVDMV</sequence>
<evidence type="ECO:0000256" key="7">
    <source>
        <dbReference type="SAM" id="Phobius"/>
    </source>
</evidence>
<evidence type="ECO:0000313" key="9">
    <source>
        <dbReference type="Proteomes" id="UP001374579"/>
    </source>
</evidence>
<evidence type="ECO:0000256" key="2">
    <source>
        <dbReference type="ARBA" id="ARBA00022692"/>
    </source>
</evidence>
<keyword evidence="2 7" id="KW-0812">Transmembrane</keyword>
<evidence type="ECO:0000256" key="6">
    <source>
        <dbReference type="SAM" id="MobiDB-lite"/>
    </source>
</evidence>
<dbReference type="AlphaFoldDB" id="A0AAN9BKZ5"/>
<feature type="transmembrane region" description="Helical" evidence="7">
    <location>
        <begin position="79"/>
        <end position="101"/>
    </location>
</feature>